<feature type="transmembrane region" description="Helical" evidence="6">
    <location>
        <begin position="39"/>
        <end position="62"/>
    </location>
</feature>
<comment type="similarity">
    <text evidence="2 6">Belongs to the GDT1 family.</text>
</comment>
<gene>
    <name evidence="7" type="ORF">GCM10011332_02150</name>
</gene>
<keyword evidence="8" id="KW-1185">Reference proteome</keyword>
<evidence type="ECO:0000256" key="1">
    <source>
        <dbReference type="ARBA" id="ARBA00004141"/>
    </source>
</evidence>
<dbReference type="GO" id="GO:0046873">
    <property type="term" value="F:metal ion transmembrane transporter activity"/>
    <property type="evidence" value="ECO:0007669"/>
    <property type="project" value="InterPro"/>
</dbReference>
<dbReference type="PANTHER" id="PTHR12608">
    <property type="entry name" value="TRANSMEMBRANE PROTEIN HTP-1 RELATED"/>
    <property type="match status" value="1"/>
</dbReference>
<dbReference type="Proteomes" id="UP000632498">
    <property type="component" value="Unassembled WGS sequence"/>
</dbReference>
<feature type="transmembrane region" description="Helical" evidence="6">
    <location>
        <begin position="69"/>
        <end position="88"/>
    </location>
</feature>
<keyword evidence="4 6" id="KW-1133">Transmembrane helix</keyword>
<reference evidence="7" key="1">
    <citation type="journal article" date="2014" name="Int. J. Syst. Evol. Microbiol.">
        <title>Complete genome sequence of Corynebacterium casei LMG S-19264T (=DSM 44701T), isolated from a smear-ripened cheese.</title>
        <authorList>
            <consortium name="US DOE Joint Genome Institute (JGI-PGF)"/>
            <person name="Walter F."/>
            <person name="Albersmeier A."/>
            <person name="Kalinowski J."/>
            <person name="Ruckert C."/>
        </authorList>
    </citation>
    <scope>NUCLEOTIDE SEQUENCE</scope>
    <source>
        <strain evidence="7">CGMCC 1.15254</strain>
    </source>
</reference>
<keyword evidence="5 6" id="KW-0472">Membrane</keyword>
<evidence type="ECO:0000313" key="8">
    <source>
        <dbReference type="Proteomes" id="UP000632498"/>
    </source>
</evidence>
<dbReference type="RefSeq" id="WP_188660211.1">
    <property type="nucleotide sequence ID" value="NZ_BMHV01000001.1"/>
</dbReference>
<reference evidence="7" key="2">
    <citation type="submission" date="2020-09" db="EMBL/GenBank/DDBJ databases">
        <authorList>
            <person name="Sun Q."/>
            <person name="Zhou Y."/>
        </authorList>
    </citation>
    <scope>NUCLEOTIDE SEQUENCE</scope>
    <source>
        <strain evidence="7">CGMCC 1.15254</strain>
    </source>
</reference>
<sequence length="93" mass="9735">MNLGYLLPIFVTVFLAELGDKTQLATVLFASDKNHSPLFVFIAAAAALVASTAIAVILGAAAGKYLDNIPLKLIAGIGFIAIGAWTVFDHFKA</sequence>
<comment type="caution">
    <text evidence="7">The sequence shown here is derived from an EMBL/GenBank/DDBJ whole genome shotgun (WGS) entry which is preliminary data.</text>
</comment>
<evidence type="ECO:0000256" key="4">
    <source>
        <dbReference type="ARBA" id="ARBA00022989"/>
    </source>
</evidence>
<comment type="subcellular location">
    <subcellularLocation>
        <location evidence="1 6">Membrane</location>
        <topology evidence="1 6">Multi-pass membrane protein</topology>
    </subcellularLocation>
</comment>
<evidence type="ECO:0000256" key="5">
    <source>
        <dbReference type="ARBA" id="ARBA00023136"/>
    </source>
</evidence>
<dbReference type="EMBL" id="BMHV01000001">
    <property type="protein sequence ID" value="GGF52442.1"/>
    <property type="molecule type" value="Genomic_DNA"/>
</dbReference>
<accession>A0A917BQ42</accession>
<evidence type="ECO:0000313" key="7">
    <source>
        <dbReference type="EMBL" id="GGF52442.1"/>
    </source>
</evidence>
<keyword evidence="3 6" id="KW-0812">Transmembrane</keyword>
<dbReference type="Pfam" id="PF01169">
    <property type="entry name" value="GDT1"/>
    <property type="match status" value="1"/>
</dbReference>
<evidence type="ECO:0000256" key="6">
    <source>
        <dbReference type="RuleBase" id="RU365102"/>
    </source>
</evidence>
<evidence type="ECO:0000256" key="3">
    <source>
        <dbReference type="ARBA" id="ARBA00022692"/>
    </source>
</evidence>
<dbReference type="PANTHER" id="PTHR12608:SF1">
    <property type="entry name" value="TRANSMEMBRANE PROTEIN 165"/>
    <property type="match status" value="1"/>
</dbReference>
<comment type="caution">
    <text evidence="6">Lacks conserved residue(s) required for the propagation of feature annotation.</text>
</comment>
<name>A0A917BQ42_9PROT</name>
<dbReference type="GO" id="GO:0016020">
    <property type="term" value="C:membrane"/>
    <property type="evidence" value="ECO:0007669"/>
    <property type="project" value="UniProtKB-SubCell"/>
</dbReference>
<evidence type="ECO:0000256" key="2">
    <source>
        <dbReference type="ARBA" id="ARBA00009190"/>
    </source>
</evidence>
<dbReference type="InterPro" id="IPR001727">
    <property type="entry name" value="GDT1-like"/>
</dbReference>
<protein>
    <recommendedName>
        <fullName evidence="6">GDT1 family protein</fullName>
    </recommendedName>
</protein>
<dbReference type="AlphaFoldDB" id="A0A917BQ42"/>
<proteinExistence type="inferred from homology"/>
<organism evidence="7 8">
    <name type="scientific">Terasakiella brassicae</name>
    <dbReference type="NCBI Taxonomy" id="1634917"/>
    <lineage>
        <taxon>Bacteria</taxon>
        <taxon>Pseudomonadati</taxon>
        <taxon>Pseudomonadota</taxon>
        <taxon>Alphaproteobacteria</taxon>
        <taxon>Rhodospirillales</taxon>
        <taxon>Terasakiellaceae</taxon>
        <taxon>Terasakiella</taxon>
    </lineage>
</organism>